<dbReference type="Proteomes" id="UP000236370">
    <property type="component" value="Unassembled WGS sequence"/>
</dbReference>
<feature type="region of interest" description="Disordered" evidence="1">
    <location>
        <begin position="75"/>
        <end position="105"/>
    </location>
</feature>
<feature type="non-terminal residue" evidence="3">
    <location>
        <position position="1"/>
    </location>
</feature>
<dbReference type="EMBL" id="NBAG03000210">
    <property type="protein sequence ID" value="PNI86821.1"/>
    <property type="molecule type" value="Genomic_DNA"/>
</dbReference>
<evidence type="ECO:0000313" key="4">
    <source>
        <dbReference type="Proteomes" id="UP000236370"/>
    </source>
</evidence>
<dbReference type="Gene3D" id="3.40.50.11980">
    <property type="match status" value="1"/>
</dbReference>
<protein>
    <submittedName>
        <fullName evidence="3">ZC3H12D isoform 4</fullName>
    </submittedName>
</protein>
<accession>A0A2J8PS41</accession>
<dbReference type="AlphaFoldDB" id="A0A2J8PS41"/>
<dbReference type="InterPro" id="IPR051101">
    <property type="entry name" value="ZC3H12/N4BP1_RNase_Reg"/>
</dbReference>
<reference evidence="3 4" key="1">
    <citation type="submission" date="2017-12" db="EMBL/GenBank/DDBJ databases">
        <title>High-resolution comparative analysis of great ape genomes.</title>
        <authorList>
            <person name="Pollen A."/>
            <person name="Hastie A."/>
            <person name="Hormozdiari F."/>
            <person name="Dougherty M."/>
            <person name="Liu R."/>
            <person name="Chaisson M."/>
            <person name="Hoppe E."/>
            <person name="Hill C."/>
            <person name="Pang A."/>
            <person name="Hillier L."/>
            <person name="Baker C."/>
            <person name="Armstrong J."/>
            <person name="Shendure J."/>
            <person name="Paten B."/>
            <person name="Wilson R."/>
            <person name="Chao H."/>
            <person name="Schneider V."/>
            <person name="Ventura M."/>
            <person name="Kronenberg Z."/>
            <person name="Murali S."/>
            <person name="Gordon D."/>
            <person name="Cantsilieris S."/>
            <person name="Munson K."/>
            <person name="Nelson B."/>
            <person name="Raja A."/>
            <person name="Underwood J."/>
            <person name="Diekhans M."/>
            <person name="Fiddes I."/>
            <person name="Haussler D."/>
            <person name="Eichler E."/>
        </authorList>
    </citation>
    <scope>NUCLEOTIDE SEQUENCE [LARGE SCALE GENOMIC DNA]</scope>
    <source>
        <strain evidence="3">Yerkes chimp pedigree #C0471</strain>
    </source>
</reference>
<feature type="domain" description="RNase NYN" evidence="2">
    <location>
        <begin position="2"/>
        <end position="84"/>
    </location>
</feature>
<name>A0A2J8PS41_PANTR</name>
<evidence type="ECO:0000256" key="1">
    <source>
        <dbReference type="SAM" id="MobiDB-lite"/>
    </source>
</evidence>
<comment type="caution">
    <text evidence="3">The sequence shown here is derived from an EMBL/GenBank/DDBJ whole genome shotgun (WGS) entry which is preliminary data.</text>
</comment>
<evidence type="ECO:0000313" key="3">
    <source>
        <dbReference type="EMBL" id="PNI86821.1"/>
    </source>
</evidence>
<dbReference type="InterPro" id="IPR021869">
    <property type="entry name" value="RNase_Zc3h12_NYN"/>
</dbReference>
<organism evidence="3 4">
    <name type="scientific">Pan troglodytes</name>
    <name type="common">Chimpanzee</name>
    <dbReference type="NCBI Taxonomy" id="9598"/>
    <lineage>
        <taxon>Eukaryota</taxon>
        <taxon>Metazoa</taxon>
        <taxon>Chordata</taxon>
        <taxon>Craniata</taxon>
        <taxon>Vertebrata</taxon>
        <taxon>Euteleostomi</taxon>
        <taxon>Mammalia</taxon>
        <taxon>Eutheria</taxon>
        <taxon>Euarchontoglires</taxon>
        <taxon>Primates</taxon>
        <taxon>Haplorrhini</taxon>
        <taxon>Catarrhini</taxon>
        <taxon>Hominidae</taxon>
        <taxon>Pan</taxon>
    </lineage>
</organism>
<sequence>AVLVYTPSRKVHGKRLVCYDDRYIVKVAYEQDGVIVSNDNYRDLQSENPEWKWFIEQRLLMFSFVNDRFMPPDDPLGRHGPSLSNFLSRKPKPPEPSWQHCPYGG</sequence>
<dbReference type="Pfam" id="PF11977">
    <property type="entry name" value="RNase_Zc3h12a"/>
    <property type="match status" value="1"/>
</dbReference>
<dbReference type="PANTHER" id="PTHR12876">
    <property type="entry name" value="N4BP1-RELATED"/>
    <property type="match status" value="1"/>
</dbReference>
<gene>
    <name evidence="3" type="ORF">CK820_G0000027</name>
</gene>
<evidence type="ECO:0000259" key="2">
    <source>
        <dbReference type="Pfam" id="PF11977"/>
    </source>
</evidence>
<dbReference type="PANTHER" id="PTHR12876:SF11">
    <property type="entry name" value="RIBONUCLEASE ZC3H12D-RELATED"/>
    <property type="match status" value="1"/>
</dbReference>
<proteinExistence type="predicted"/>
<dbReference type="FunFam" id="3.40.50.11980:FF:000001">
    <property type="entry name" value="ZC3H12A isoform 1"/>
    <property type="match status" value="1"/>
</dbReference>